<evidence type="ECO:0000313" key="2">
    <source>
        <dbReference type="Proteomes" id="UP001324427"/>
    </source>
</evidence>
<comment type="caution">
    <text evidence="1">The sequence shown here is derived from an EMBL/GenBank/DDBJ whole genome shotgun (WGS) entry which is preliminary data.</text>
</comment>
<gene>
    <name evidence="1" type="ORF">LTR36_000770</name>
</gene>
<protein>
    <submittedName>
        <fullName evidence="1">Uncharacterized protein</fullName>
    </submittedName>
</protein>
<name>A0AAV9J3B0_9PEZI</name>
<sequence length="213" mass="23411">MPGAFDFGDDPALGFADTHPFLYGAMVEPAANEPMGDMSFFSEVDLSAEPYDLAIGDLTTGYINEVDSTKALTALHAAEPIAQQSARLILQALCAIPEQMSRRETFPAFIHPHWESPALPESLAICMRIAQMFASRTPDITPFIWRTILAEQRHVMEQLPTLSKLDVHAASQAHMVYLIMRVVDGVAEDVAWNQEMTLSLRVHLASSQVLGAS</sequence>
<proteinExistence type="predicted"/>
<reference evidence="1 2" key="1">
    <citation type="submission" date="2021-11" db="EMBL/GenBank/DDBJ databases">
        <title>Black yeast isolated from Biological Soil Crust.</title>
        <authorList>
            <person name="Kurbessoian T."/>
        </authorList>
    </citation>
    <scope>NUCLEOTIDE SEQUENCE [LARGE SCALE GENOMIC DNA]</scope>
    <source>
        <strain evidence="1 2">CCFEE 5522</strain>
    </source>
</reference>
<evidence type="ECO:0000313" key="1">
    <source>
        <dbReference type="EMBL" id="KAK4539339.1"/>
    </source>
</evidence>
<keyword evidence="2" id="KW-1185">Reference proteome</keyword>
<dbReference type="EMBL" id="JAVFHQ010000100">
    <property type="protein sequence ID" value="KAK4539339.1"/>
    <property type="molecule type" value="Genomic_DNA"/>
</dbReference>
<organism evidence="1 2">
    <name type="scientific">Oleoguttula mirabilis</name>
    <dbReference type="NCBI Taxonomy" id="1507867"/>
    <lineage>
        <taxon>Eukaryota</taxon>
        <taxon>Fungi</taxon>
        <taxon>Dikarya</taxon>
        <taxon>Ascomycota</taxon>
        <taxon>Pezizomycotina</taxon>
        <taxon>Dothideomycetes</taxon>
        <taxon>Dothideomycetidae</taxon>
        <taxon>Mycosphaerellales</taxon>
        <taxon>Teratosphaeriaceae</taxon>
        <taxon>Oleoguttula</taxon>
    </lineage>
</organism>
<dbReference type="AlphaFoldDB" id="A0AAV9J3B0"/>
<dbReference type="Proteomes" id="UP001324427">
    <property type="component" value="Unassembled WGS sequence"/>
</dbReference>
<accession>A0AAV9J3B0</accession>